<comment type="caution">
    <text evidence="1">The sequence shown here is derived from an EMBL/GenBank/DDBJ whole genome shotgun (WGS) entry which is preliminary data.</text>
</comment>
<reference evidence="1 2" key="1">
    <citation type="journal article" date="2018" name="Front. Plant Sci.">
        <title>Red Clover (Trifolium pratense) and Zigzag Clover (T. medium) - A Picture of Genomic Similarities and Differences.</title>
        <authorList>
            <person name="Dluhosova J."/>
            <person name="Istvanek J."/>
            <person name="Nedelnik J."/>
            <person name="Repkova J."/>
        </authorList>
    </citation>
    <scope>NUCLEOTIDE SEQUENCE [LARGE SCALE GENOMIC DNA]</scope>
    <source>
        <strain evidence="2">cv. 10/8</strain>
        <tissue evidence="1">Leaf</tissue>
    </source>
</reference>
<dbReference type="Proteomes" id="UP000265520">
    <property type="component" value="Unassembled WGS sequence"/>
</dbReference>
<proteinExistence type="predicted"/>
<dbReference type="EMBL" id="LXQA010415349">
    <property type="protein sequence ID" value="MCI50363.1"/>
    <property type="molecule type" value="Genomic_DNA"/>
</dbReference>
<name>A0A392SNA2_9FABA</name>
<protein>
    <submittedName>
        <fullName evidence="1">Uncharacterized protein</fullName>
    </submittedName>
</protein>
<evidence type="ECO:0000313" key="1">
    <source>
        <dbReference type="EMBL" id="MCI50363.1"/>
    </source>
</evidence>
<feature type="non-terminal residue" evidence="1">
    <location>
        <position position="25"/>
    </location>
</feature>
<dbReference type="AlphaFoldDB" id="A0A392SNA2"/>
<organism evidence="1 2">
    <name type="scientific">Trifolium medium</name>
    <dbReference type="NCBI Taxonomy" id="97028"/>
    <lineage>
        <taxon>Eukaryota</taxon>
        <taxon>Viridiplantae</taxon>
        <taxon>Streptophyta</taxon>
        <taxon>Embryophyta</taxon>
        <taxon>Tracheophyta</taxon>
        <taxon>Spermatophyta</taxon>
        <taxon>Magnoliopsida</taxon>
        <taxon>eudicotyledons</taxon>
        <taxon>Gunneridae</taxon>
        <taxon>Pentapetalae</taxon>
        <taxon>rosids</taxon>
        <taxon>fabids</taxon>
        <taxon>Fabales</taxon>
        <taxon>Fabaceae</taxon>
        <taxon>Papilionoideae</taxon>
        <taxon>50 kb inversion clade</taxon>
        <taxon>NPAAA clade</taxon>
        <taxon>Hologalegina</taxon>
        <taxon>IRL clade</taxon>
        <taxon>Trifolieae</taxon>
        <taxon>Trifolium</taxon>
    </lineage>
</organism>
<keyword evidence="2" id="KW-1185">Reference proteome</keyword>
<sequence>MLSPWLSEVKVRSSELPPLSEDSVA</sequence>
<evidence type="ECO:0000313" key="2">
    <source>
        <dbReference type="Proteomes" id="UP000265520"/>
    </source>
</evidence>
<accession>A0A392SNA2</accession>